<proteinExistence type="predicted"/>
<evidence type="ECO:0000313" key="1">
    <source>
        <dbReference type="EMBL" id="CAD9469604.1"/>
    </source>
</evidence>
<gene>
    <name evidence="1" type="ORF">DSPE1174_LOCUS26944</name>
</gene>
<dbReference type="AlphaFoldDB" id="A0A7S2GTA6"/>
<accession>A0A7S2GTA6</accession>
<sequence>MAKALAESRNAYSTRIILRSYGVSISCRLKETLGYIGGFSSASKKCGHCDLCQNRSEFEVSTSIHNLLTSVQNSIGSSKLLGPVAKEFDADIIRAALESGGLCVSFGAKSHSSLILTVSGDDATQRRLLPTCTNPLLIYQAKKTTHENKRQRTGSVN</sequence>
<dbReference type="EMBL" id="HBGS01052156">
    <property type="protein sequence ID" value="CAD9469604.1"/>
    <property type="molecule type" value="Transcribed_RNA"/>
</dbReference>
<name>A0A7S2GTA6_9STRA</name>
<reference evidence="1" key="1">
    <citation type="submission" date="2021-01" db="EMBL/GenBank/DDBJ databases">
        <authorList>
            <person name="Corre E."/>
            <person name="Pelletier E."/>
            <person name="Niang G."/>
            <person name="Scheremetjew M."/>
            <person name="Finn R."/>
            <person name="Kale V."/>
            <person name="Holt S."/>
            <person name="Cochrane G."/>
            <person name="Meng A."/>
            <person name="Brown T."/>
            <person name="Cohen L."/>
        </authorList>
    </citation>
    <scope>NUCLEOTIDE SEQUENCE</scope>
    <source>
        <strain evidence="1">CCMP1381</strain>
    </source>
</reference>
<organism evidence="1">
    <name type="scientific">Octactis speculum</name>
    <dbReference type="NCBI Taxonomy" id="3111310"/>
    <lineage>
        <taxon>Eukaryota</taxon>
        <taxon>Sar</taxon>
        <taxon>Stramenopiles</taxon>
        <taxon>Ochrophyta</taxon>
        <taxon>Dictyochophyceae</taxon>
        <taxon>Dictyochales</taxon>
        <taxon>Dictyochaceae</taxon>
        <taxon>Octactis</taxon>
    </lineage>
</organism>
<protein>
    <submittedName>
        <fullName evidence="1">Uncharacterized protein</fullName>
    </submittedName>
</protein>